<dbReference type="AlphaFoldDB" id="A0A072UVT6"/>
<gene>
    <name evidence="1" type="ordered locus">MTR_3g026715</name>
</gene>
<reference evidence="2" key="3">
    <citation type="submission" date="2015-04" db="UniProtKB">
        <authorList>
            <consortium name="EnsemblPlants"/>
        </authorList>
    </citation>
    <scope>IDENTIFICATION</scope>
    <source>
        <strain evidence="2">cv. Jemalong A17</strain>
    </source>
</reference>
<accession>A0A072UVT6</accession>
<keyword evidence="3" id="KW-1185">Reference proteome</keyword>
<dbReference type="PaxDb" id="3880-AES98649"/>
<dbReference type="EMBL" id="CM001219">
    <property type="protein sequence ID" value="KEH33188.1"/>
    <property type="molecule type" value="Genomic_DNA"/>
</dbReference>
<proteinExistence type="predicted"/>
<protein>
    <submittedName>
        <fullName evidence="1 2">Uncharacterized protein</fullName>
    </submittedName>
</protein>
<evidence type="ECO:0000313" key="2">
    <source>
        <dbReference type="EnsemblPlants" id="KEH33188"/>
    </source>
</evidence>
<dbReference type="Proteomes" id="UP000002051">
    <property type="component" value="Chromosome 3"/>
</dbReference>
<organism evidence="1 3">
    <name type="scientific">Medicago truncatula</name>
    <name type="common">Barrel medic</name>
    <name type="synonym">Medicago tribuloides</name>
    <dbReference type="NCBI Taxonomy" id="3880"/>
    <lineage>
        <taxon>Eukaryota</taxon>
        <taxon>Viridiplantae</taxon>
        <taxon>Streptophyta</taxon>
        <taxon>Embryophyta</taxon>
        <taxon>Tracheophyta</taxon>
        <taxon>Spermatophyta</taxon>
        <taxon>Magnoliopsida</taxon>
        <taxon>eudicotyledons</taxon>
        <taxon>Gunneridae</taxon>
        <taxon>Pentapetalae</taxon>
        <taxon>rosids</taxon>
        <taxon>fabids</taxon>
        <taxon>Fabales</taxon>
        <taxon>Fabaceae</taxon>
        <taxon>Papilionoideae</taxon>
        <taxon>50 kb inversion clade</taxon>
        <taxon>NPAAA clade</taxon>
        <taxon>Hologalegina</taxon>
        <taxon>IRL clade</taxon>
        <taxon>Trifolieae</taxon>
        <taxon>Medicago</taxon>
    </lineage>
</organism>
<name>A0A072UVT6_MEDTR</name>
<evidence type="ECO:0000313" key="3">
    <source>
        <dbReference type="Proteomes" id="UP000002051"/>
    </source>
</evidence>
<reference evidence="1 3" key="1">
    <citation type="journal article" date="2011" name="Nature">
        <title>The Medicago genome provides insight into the evolution of rhizobial symbioses.</title>
        <authorList>
            <person name="Young N.D."/>
            <person name="Debelle F."/>
            <person name="Oldroyd G.E."/>
            <person name="Geurts R."/>
            <person name="Cannon S.B."/>
            <person name="Udvardi M.K."/>
            <person name="Benedito V.A."/>
            <person name="Mayer K.F."/>
            <person name="Gouzy J."/>
            <person name="Schoof H."/>
            <person name="Van de Peer Y."/>
            <person name="Proost S."/>
            <person name="Cook D.R."/>
            <person name="Meyers B.C."/>
            <person name="Spannagl M."/>
            <person name="Cheung F."/>
            <person name="De Mita S."/>
            <person name="Krishnakumar V."/>
            <person name="Gundlach H."/>
            <person name="Zhou S."/>
            <person name="Mudge J."/>
            <person name="Bharti A.K."/>
            <person name="Murray J.D."/>
            <person name="Naoumkina M.A."/>
            <person name="Rosen B."/>
            <person name="Silverstein K.A."/>
            <person name="Tang H."/>
            <person name="Rombauts S."/>
            <person name="Zhao P.X."/>
            <person name="Zhou P."/>
            <person name="Barbe V."/>
            <person name="Bardou P."/>
            <person name="Bechner M."/>
            <person name="Bellec A."/>
            <person name="Berger A."/>
            <person name="Berges H."/>
            <person name="Bidwell S."/>
            <person name="Bisseling T."/>
            <person name="Choisne N."/>
            <person name="Couloux A."/>
            <person name="Denny R."/>
            <person name="Deshpande S."/>
            <person name="Dai X."/>
            <person name="Doyle J.J."/>
            <person name="Dudez A.M."/>
            <person name="Farmer A.D."/>
            <person name="Fouteau S."/>
            <person name="Franken C."/>
            <person name="Gibelin C."/>
            <person name="Gish J."/>
            <person name="Goldstein S."/>
            <person name="Gonzalez A.J."/>
            <person name="Green P.J."/>
            <person name="Hallab A."/>
            <person name="Hartog M."/>
            <person name="Hua A."/>
            <person name="Humphray S.J."/>
            <person name="Jeong D.H."/>
            <person name="Jing Y."/>
            <person name="Jocker A."/>
            <person name="Kenton S.M."/>
            <person name="Kim D.J."/>
            <person name="Klee K."/>
            <person name="Lai H."/>
            <person name="Lang C."/>
            <person name="Lin S."/>
            <person name="Macmil S.L."/>
            <person name="Magdelenat G."/>
            <person name="Matthews L."/>
            <person name="McCorrison J."/>
            <person name="Monaghan E.L."/>
            <person name="Mun J.H."/>
            <person name="Najar F.Z."/>
            <person name="Nicholson C."/>
            <person name="Noirot C."/>
            <person name="O'Bleness M."/>
            <person name="Paule C.R."/>
            <person name="Poulain J."/>
            <person name="Prion F."/>
            <person name="Qin B."/>
            <person name="Qu C."/>
            <person name="Retzel E.F."/>
            <person name="Riddle C."/>
            <person name="Sallet E."/>
            <person name="Samain S."/>
            <person name="Samson N."/>
            <person name="Sanders I."/>
            <person name="Saurat O."/>
            <person name="Scarpelli C."/>
            <person name="Schiex T."/>
            <person name="Segurens B."/>
            <person name="Severin A.J."/>
            <person name="Sherrier D.J."/>
            <person name="Shi R."/>
            <person name="Sims S."/>
            <person name="Singer S.R."/>
            <person name="Sinharoy S."/>
            <person name="Sterck L."/>
            <person name="Viollet A."/>
            <person name="Wang B.B."/>
            <person name="Wang K."/>
            <person name="Wang M."/>
            <person name="Wang X."/>
            <person name="Warfsmann J."/>
            <person name="Weissenbach J."/>
            <person name="White D.D."/>
            <person name="White J.D."/>
            <person name="Wiley G.B."/>
            <person name="Wincker P."/>
            <person name="Xing Y."/>
            <person name="Yang L."/>
            <person name="Yao Z."/>
            <person name="Ying F."/>
            <person name="Zhai J."/>
            <person name="Zhou L."/>
            <person name="Zuber A."/>
            <person name="Denarie J."/>
            <person name="Dixon R.A."/>
            <person name="May G.D."/>
            <person name="Schwartz D.C."/>
            <person name="Rogers J."/>
            <person name="Quetier F."/>
            <person name="Town C.D."/>
            <person name="Roe B.A."/>
        </authorList>
    </citation>
    <scope>NUCLEOTIDE SEQUENCE [LARGE SCALE GENOMIC DNA]</scope>
    <source>
        <strain evidence="1">A17</strain>
        <strain evidence="2 3">cv. Jemalong A17</strain>
    </source>
</reference>
<sequence>MKFPADLQGLRRSFILTGGEDLGFSPLDGCDALLPYVYFTLPCAARSEPSDLNLDQSNASEAFG</sequence>
<reference evidence="1 3" key="2">
    <citation type="journal article" date="2014" name="BMC Genomics">
        <title>An improved genome release (version Mt4.0) for the model legume Medicago truncatula.</title>
        <authorList>
            <person name="Tang H."/>
            <person name="Krishnakumar V."/>
            <person name="Bidwell S."/>
            <person name="Rosen B."/>
            <person name="Chan A."/>
            <person name="Zhou S."/>
            <person name="Gentzbittel L."/>
            <person name="Childs K.L."/>
            <person name="Yandell M."/>
            <person name="Gundlach H."/>
            <person name="Mayer K.F."/>
            <person name="Schwartz D.C."/>
            <person name="Town C.D."/>
        </authorList>
    </citation>
    <scope>GENOME REANNOTATION</scope>
    <source>
        <strain evidence="1">A17</strain>
        <strain evidence="2 3">cv. Jemalong A17</strain>
    </source>
</reference>
<dbReference type="HOGENOM" id="CLU_2870985_0_0_1"/>
<dbReference type="EnsemblPlants" id="KEH33188">
    <property type="protein sequence ID" value="KEH33188"/>
    <property type="gene ID" value="MTR_3g026715"/>
</dbReference>
<evidence type="ECO:0000313" key="1">
    <source>
        <dbReference type="EMBL" id="KEH33188.1"/>
    </source>
</evidence>